<dbReference type="NCBIfam" id="TIGR02300">
    <property type="entry name" value="FYDLN_acid"/>
    <property type="match status" value="1"/>
</dbReference>
<reference evidence="2" key="1">
    <citation type="submission" date="2018-05" db="EMBL/GenBank/DDBJ databases">
        <authorList>
            <person name="Lanie J.A."/>
            <person name="Ng W.-L."/>
            <person name="Kazmierczak K.M."/>
            <person name="Andrzejewski T.M."/>
            <person name="Davidsen T.M."/>
            <person name="Wayne K.J."/>
            <person name="Tettelin H."/>
            <person name="Glass J.I."/>
            <person name="Rusch D."/>
            <person name="Podicherti R."/>
            <person name="Tsui H.-C.T."/>
            <person name="Winkler M.E."/>
        </authorList>
    </citation>
    <scope>NUCLEOTIDE SEQUENCE</scope>
</reference>
<evidence type="ECO:0000313" key="2">
    <source>
        <dbReference type="EMBL" id="SVB13662.1"/>
    </source>
</evidence>
<sequence>VGKSSLGVKVKCSSCEAKFYDLNKRSPICPKCGVVNDVPVKSKLPRGRLKTTESQKTAPPPIKQEQKTNGDEIEDIDELETSTKDEDDNLMEDTSDLGGSDDVDSVIVTINDANKET</sequence>
<proteinExistence type="predicted"/>
<feature type="region of interest" description="Disordered" evidence="1">
    <location>
        <begin position="43"/>
        <end position="117"/>
    </location>
</feature>
<dbReference type="InterPro" id="IPR012644">
    <property type="entry name" value="CHP02300_FYDLN_acid"/>
</dbReference>
<evidence type="ECO:0000256" key="1">
    <source>
        <dbReference type="SAM" id="MobiDB-lite"/>
    </source>
</evidence>
<protein>
    <recommendedName>
        <fullName evidence="3">TIGR02300 family protein</fullName>
    </recommendedName>
</protein>
<organism evidence="2">
    <name type="scientific">marine metagenome</name>
    <dbReference type="NCBI Taxonomy" id="408172"/>
    <lineage>
        <taxon>unclassified sequences</taxon>
        <taxon>metagenomes</taxon>
        <taxon>ecological metagenomes</taxon>
    </lineage>
</organism>
<gene>
    <name evidence="2" type="ORF">METZ01_LOCUS166516</name>
</gene>
<feature type="non-terminal residue" evidence="2">
    <location>
        <position position="1"/>
    </location>
</feature>
<dbReference type="Pfam" id="PF09538">
    <property type="entry name" value="FYDLN_acid"/>
    <property type="match status" value="1"/>
</dbReference>
<feature type="compositionally biased region" description="Acidic residues" evidence="1">
    <location>
        <begin position="71"/>
        <end position="104"/>
    </location>
</feature>
<evidence type="ECO:0008006" key="3">
    <source>
        <dbReference type="Google" id="ProtNLM"/>
    </source>
</evidence>
<accession>A0A382BK35</accession>
<dbReference type="EMBL" id="UINC01029992">
    <property type="protein sequence ID" value="SVB13662.1"/>
    <property type="molecule type" value="Genomic_DNA"/>
</dbReference>
<dbReference type="AlphaFoldDB" id="A0A382BK35"/>
<name>A0A382BK35_9ZZZZ</name>